<evidence type="ECO:0000313" key="2">
    <source>
        <dbReference type="EMBL" id="OGZ70338.1"/>
    </source>
</evidence>
<proteinExistence type="predicted"/>
<feature type="transmembrane region" description="Helical" evidence="1">
    <location>
        <begin position="6"/>
        <end position="26"/>
    </location>
</feature>
<accession>A0A1G2I8G4</accession>
<dbReference type="EMBL" id="MHOX01000029">
    <property type="protein sequence ID" value="OGZ70338.1"/>
    <property type="molecule type" value="Genomic_DNA"/>
</dbReference>
<reference evidence="2 3" key="1">
    <citation type="journal article" date="2016" name="Nat. Commun.">
        <title>Thousands of microbial genomes shed light on interconnected biogeochemical processes in an aquifer system.</title>
        <authorList>
            <person name="Anantharaman K."/>
            <person name="Brown C.T."/>
            <person name="Hug L.A."/>
            <person name="Sharon I."/>
            <person name="Castelle C.J."/>
            <person name="Probst A.J."/>
            <person name="Thomas B.C."/>
            <person name="Singh A."/>
            <person name="Wilkins M.J."/>
            <person name="Karaoz U."/>
            <person name="Brodie E.L."/>
            <person name="Williams K.H."/>
            <person name="Hubbard S.S."/>
            <person name="Banfield J.F."/>
        </authorList>
    </citation>
    <scope>NUCLEOTIDE SEQUENCE [LARGE SCALE GENOMIC DNA]</scope>
</reference>
<dbReference type="Gene3D" id="2.40.10.10">
    <property type="entry name" value="Trypsin-like serine proteases"/>
    <property type="match status" value="1"/>
</dbReference>
<keyword evidence="1" id="KW-0472">Membrane</keyword>
<keyword evidence="1" id="KW-0812">Transmembrane</keyword>
<dbReference type="AlphaFoldDB" id="A0A1G2I8G4"/>
<dbReference type="Proteomes" id="UP000176308">
    <property type="component" value="Unassembled WGS sequence"/>
</dbReference>
<evidence type="ECO:0000256" key="1">
    <source>
        <dbReference type="SAM" id="Phobius"/>
    </source>
</evidence>
<dbReference type="InterPro" id="IPR009003">
    <property type="entry name" value="Peptidase_S1_PA"/>
</dbReference>
<dbReference type="SUPFAM" id="SSF50494">
    <property type="entry name" value="Trypsin-like serine proteases"/>
    <property type="match status" value="1"/>
</dbReference>
<protein>
    <recommendedName>
        <fullName evidence="4">Serine protease</fullName>
    </recommendedName>
</protein>
<evidence type="ECO:0000313" key="3">
    <source>
        <dbReference type="Proteomes" id="UP000176308"/>
    </source>
</evidence>
<keyword evidence="1" id="KW-1133">Transmembrane helix</keyword>
<dbReference type="InterPro" id="IPR043504">
    <property type="entry name" value="Peptidase_S1_PA_chymotrypsin"/>
</dbReference>
<comment type="caution">
    <text evidence="2">The sequence shown here is derived from an EMBL/GenBank/DDBJ whole genome shotgun (WGS) entry which is preliminary data.</text>
</comment>
<name>A0A1G2I8G4_9BACT</name>
<organism evidence="2 3">
    <name type="scientific">Candidatus Staskawiczbacteria bacterium RIFCSPLOWO2_01_FULL_33_9</name>
    <dbReference type="NCBI Taxonomy" id="1802211"/>
    <lineage>
        <taxon>Bacteria</taxon>
        <taxon>Candidatus Staskawicziibacteriota</taxon>
    </lineage>
</organism>
<evidence type="ECO:0008006" key="4">
    <source>
        <dbReference type="Google" id="ProtNLM"/>
    </source>
</evidence>
<gene>
    <name evidence="2" type="ORF">A2904_00100</name>
</gene>
<sequence length="255" mass="28407">MITSKLKILIIIVSLIIILGVGYFGLKQYKISQQQRVELQILQENLQPDISSIVAQWRPRIVYIECEFRYSDGVLYATSAGSAFAAGALNFTNKHILIDENGYGPSICYIKYPDDDTFYEVMNNDMQAPYSEYDFAYLILGMNDNIINLNSSKYESCYLKKFFGNGVALIGDEIIILGYPTIGSQDDITVTRGIISGYDGDYYITDAKIEHGNSGGVAILLKDNCYLGIPSYTISGEAESLARILDGGVIRRETK</sequence>